<dbReference type="PANTHER" id="PTHR30408:SF12">
    <property type="entry name" value="TYPE I RESTRICTION ENZYME MJAVIII SPECIFICITY SUBUNIT"/>
    <property type="match status" value="1"/>
</dbReference>
<dbReference type="GO" id="GO:0009307">
    <property type="term" value="P:DNA restriction-modification system"/>
    <property type="evidence" value="ECO:0007669"/>
    <property type="project" value="UniProtKB-KW"/>
</dbReference>
<dbReference type="GO" id="GO:0003677">
    <property type="term" value="F:DNA binding"/>
    <property type="evidence" value="ECO:0007669"/>
    <property type="project" value="UniProtKB-KW"/>
</dbReference>
<feature type="domain" description="Type I restriction modification DNA specificity" evidence="4">
    <location>
        <begin position="41"/>
        <end position="207"/>
    </location>
</feature>
<dbReference type="InterPro" id="IPR000055">
    <property type="entry name" value="Restrct_endonuc_typeI_TRD"/>
</dbReference>
<dbReference type="Pfam" id="PF01420">
    <property type="entry name" value="Methylase_S"/>
    <property type="match status" value="1"/>
</dbReference>
<dbReference type="RefSeq" id="WP_115951796.1">
    <property type="nucleotide sequence ID" value="NZ_QNVS01000110.1"/>
</dbReference>
<sequence>MAKTMYNYWFVQFDFPNENGKPYKSSGGKMIWNEVLKRKIPESWENRKLIDVANITMGQSPNGESYNEVQDGMIFFQGSTDFGWRYPKTRMYTNAPTRYALEDDILLSVRAPIGTINIAMNNCCIGRGLSALNSRDHFQSFLIYQMNNFKKKFDYLNLVGTTFGSMTKDELQNLELAYPKKDLLQLFESKVSFIEKKIKSNTKQNQQLSALRDWLLPMLMNGQVKVE</sequence>
<evidence type="ECO:0000313" key="5">
    <source>
        <dbReference type="EMBL" id="REC49192.1"/>
    </source>
</evidence>
<dbReference type="EMBL" id="QNVS01000110">
    <property type="protein sequence ID" value="REC49192.1"/>
    <property type="molecule type" value="Genomic_DNA"/>
</dbReference>
<dbReference type="AlphaFoldDB" id="A0A3D9B7R6"/>
<accession>A0A3D9B7R6</accession>
<keyword evidence="2" id="KW-0680">Restriction system</keyword>
<gene>
    <name evidence="5" type="ORF">DRF62_19610</name>
</gene>
<dbReference type="InterPro" id="IPR044946">
    <property type="entry name" value="Restrct_endonuc_typeI_TRD_sf"/>
</dbReference>
<evidence type="ECO:0000256" key="2">
    <source>
        <dbReference type="ARBA" id="ARBA00022747"/>
    </source>
</evidence>
<dbReference type="PANTHER" id="PTHR30408">
    <property type="entry name" value="TYPE-1 RESTRICTION ENZYME ECOKI SPECIFICITY PROTEIN"/>
    <property type="match status" value="1"/>
</dbReference>
<evidence type="ECO:0000256" key="1">
    <source>
        <dbReference type="ARBA" id="ARBA00010923"/>
    </source>
</evidence>
<evidence type="ECO:0000313" key="6">
    <source>
        <dbReference type="Proteomes" id="UP000256512"/>
    </source>
</evidence>
<comment type="similarity">
    <text evidence="1">Belongs to the type-I restriction system S methylase family.</text>
</comment>
<evidence type="ECO:0000256" key="3">
    <source>
        <dbReference type="ARBA" id="ARBA00023125"/>
    </source>
</evidence>
<proteinExistence type="inferred from homology"/>
<keyword evidence="6" id="KW-1185">Reference proteome</keyword>
<dbReference type="SUPFAM" id="SSF116734">
    <property type="entry name" value="DNA methylase specificity domain"/>
    <property type="match status" value="1"/>
</dbReference>
<name>A0A3D9B7R6_9FLAO</name>
<comment type="caution">
    <text evidence="5">The sequence shown here is derived from an EMBL/GenBank/DDBJ whole genome shotgun (WGS) entry which is preliminary data.</text>
</comment>
<dbReference type="InterPro" id="IPR052021">
    <property type="entry name" value="Type-I_RS_S_subunit"/>
</dbReference>
<dbReference type="CDD" id="cd17495">
    <property type="entry name" value="RMtype1_S_Cep9333ORF4827P-TRD2-CR2_like"/>
    <property type="match status" value="1"/>
</dbReference>
<evidence type="ECO:0000259" key="4">
    <source>
        <dbReference type="Pfam" id="PF01420"/>
    </source>
</evidence>
<dbReference type="Gene3D" id="3.90.220.20">
    <property type="entry name" value="DNA methylase specificity domains"/>
    <property type="match status" value="1"/>
</dbReference>
<organism evidence="5 6">
    <name type="scientific">Chryseobacterium piscium</name>
    <dbReference type="NCBI Taxonomy" id="333702"/>
    <lineage>
        <taxon>Bacteria</taxon>
        <taxon>Pseudomonadati</taxon>
        <taxon>Bacteroidota</taxon>
        <taxon>Flavobacteriia</taxon>
        <taxon>Flavobacteriales</taxon>
        <taxon>Weeksellaceae</taxon>
        <taxon>Chryseobacterium group</taxon>
        <taxon>Chryseobacterium</taxon>
    </lineage>
</organism>
<protein>
    <recommendedName>
        <fullName evidence="4">Type I restriction modification DNA specificity domain-containing protein</fullName>
    </recommendedName>
</protein>
<keyword evidence="3" id="KW-0238">DNA-binding</keyword>
<reference evidence="5 6" key="1">
    <citation type="journal article" date="2006" name="Int. J. Syst. Evol. Microbiol.">
        <title>Chryseobacterium piscium sp. nov., isolated from fish of the South Atlantic Ocean off South Africa.</title>
        <authorList>
            <person name="de Beer H."/>
            <person name="Hugo C.J."/>
            <person name="Jooste P.J."/>
            <person name="Vancanneyt M."/>
            <person name="Coenye T."/>
            <person name="Vandamme P."/>
        </authorList>
    </citation>
    <scope>NUCLEOTIDE SEQUENCE [LARGE SCALE GENOMIC DNA]</scope>
    <source>
        <strain evidence="5 6">CCUG 51923</strain>
    </source>
</reference>
<dbReference type="Proteomes" id="UP000256512">
    <property type="component" value="Unassembled WGS sequence"/>
</dbReference>